<dbReference type="RefSeq" id="WP_132619226.1">
    <property type="nucleotide sequence ID" value="NZ_SMKV01000002.1"/>
</dbReference>
<evidence type="ECO:0000256" key="1">
    <source>
        <dbReference type="ARBA" id="ARBA00010944"/>
    </source>
</evidence>
<dbReference type="Pfam" id="PF04321">
    <property type="entry name" value="RmlD_sub_bind"/>
    <property type="match status" value="1"/>
</dbReference>
<dbReference type="OrthoDB" id="9803892at2"/>
<protein>
    <recommendedName>
        <fullName evidence="2">dTDP-4-dehydrorhamnose reductase</fullName>
        <ecNumber evidence="2">1.1.1.133</ecNumber>
    </recommendedName>
</protein>
<dbReference type="EMBL" id="SMKV01000002">
    <property type="protein sequence ID" value="TDC96440.1"/>
    <property type="molecule type" value="Genomic_DNA"/>
</dbReference>
<name>A0A4R4UWA8_9PSEU</name>
<evidence type="ECO:0000256" key="2">
    <source>
        <dbReference type="RuleBase" id="RU364082"/>
    </source>
</evidence>
<comment type="pathway">
    <text evidence="2">Carbohydrate biosynthesis; dTDP-L-rhamnose biosynthesis.</text>
</comment>
<keyword evidence="5" id="KW-1185">Reference proteome</keyword>
<organism evidence="4 5">
    <name type="scientific">Saccharopolyspora aridisoli</name>
    <dbReference type="NCBI Taxonomy" id="2530385"/>
    <lineage>
        <taxon>Bacteria</taxon>
        <taxon>Bacillati</taxon>
        <taxon>Actinomycetota</taxon>
        <taxon>Actinomycetes</taxon>
        <taxon>Pseudonocardiales</taxon>
        <taxon>Pseudonocardiaceae</taxon>
        <taxon>Saccharopolyspora</taxon>
    </lineage>
</organism>
<dbReference type="Gene3D" id="3.40.50.720">
    <property type="entry name" value="NAD(P)-binding Rossmann-like Domain"/>
    <property type="match status" value="1"/>
</dbReference>
<dbReference type="PANTHER" id="PTHR10491:SF4">
    <property type="entry name" value="METHIONINE ADENOSYLTRANSFERASE 2 SUBUNIT BETA"/>
    <property type="match status" value="1"/>
</dbReference>
<dbReference type="CDD" id="cd05254">
    <property type="entry name" value="dTDP_HR_like_SDR_e"/>
    <property type="match status" value="1"/>
</dbReference>
<dbReference type="InterPro" id="IPR029903">
    <property type="entry name" value="RmlD-like-bd"/>
</dbReference>
<feature type="domain" description="RmlD-like substrate binding" evidence="3">
    <location>
        <begin position="6"/>
        <end position="296"/>
    </location>
</feature>
<accession>A0A4R4UWA8</accession>
<gene>
    <name evidence="4" type="primary">rfbD</name>
    <name evidence="4" type="ORF">E1161_02635</name>
</gene>
<keyword evidence="2 4" id="KW-0560">Oxidoreductase</keyword>
<dbReference type="SUPFAM" id="SSF51735">
    <property type="entry name" value="NAD(P)-binding Rossmann-fold domains"/>
    <property type="match status" value="1"/>
</dbReference>
<dbReference type="PANTHER" id="PTHR10491">
    <property type="entry name" value="DTDP-4-DEHYDRORHAMNOSE REDUCTASE"/>
    <property type="match status" value="1"/>
</dbReference>
<dbReference type="AlphaFoldDB" id="A0A4R4UWA8"/>
<evidence type="ECO:0000313" key="4">
    <source>
        <dbReference type="EMBL" id="TDC96440.1"/>
    </source>
</evidence>
<dbReference type="Proteomes" id="UP000294744">
    <property type="component" value="Unassembled WGS sequence"/>
</dbReference>
<comment type="caution">
    <text evidence="4">The sequence shown here is derived from an EMBL/GenBank/DDBJ whole genome shotgun (WGS) entry which is preliminary data.</text>
</comment>
<evidence type="ECO:0000259" key="3">
    <source>
        <dbReference type="Pfam" id="PF04321"/>
    </source>
</evidence>
<keyword evidence="2" id="KW-0521">NADP</keyword>
<sequence length="306" mass="32474">MTRLAVLVPGGKGQVGSELAAILDARREDLVHAPGSAELDITDPESARDAVEAFAQAARDAELRPVVINTAAYTAVDAAESDPEGAQRVNVAGPAALAEACRDGGMPLLHVSTDYVFPGDADRPYEPGDDTGPRTVYGRTKLEGERAVLESGARAWIVRTAWVYGAHGGNFVKTMARLAAQRDELSVVDDQIGSPTWAADLARGLLELADPVAAGTGPQQRVLHCTNAGSTSWFEFARAIFAELGLDPNRVNPCTSADYPTRTPRPAYSVLSENAWREAGLTPLRPWQDALGEAFATSGGAFRHRG</sequence>
<dbReference type="GO" id="GO:0019305">
    <property type="term" value="P:dTDP-rhamnose biosynthetic process"/>
    <property type="evidence" value="ECO:0007669"/>
    <property type="project" value="UniProtKB-UniPathway"/>
</dbReference>
<evidence type="ECO:0000313" key="5">
    <source>
        <dbReference type="Proteomes" id="UP000294744"/>
    </source>
</evidence>
<dbReference type="NCBIfam" id="TIGR01214">
    <property type="entry name" value="rmlD"/>
    <property type="match status" value="1"/>
</dbReference>
<reference evidence="4 5" key="1">
    <citation type="submission" date="2019-03" db="EMBL/GenBank/DDBJ databases">
        <title>Draft genome sequences of novel Actinobacteria.</title>
        <authorList>
            <person name="Sahin N."/>
            <person name="Ay H."/>
            <person name="Saygin H."/>
        </authorList>
    </citation>
    <scope>NUCLEOTIDE SEQUENCE [LARGE SCALE GENOMIC DNA]</scope>
    <source>
        <strain evidence="4 5">16K404</strain>
    </source>
</reference>
<proteinExistence type="inferred from homology"/>
<dbReference type="Gene3D" id="3.90.25.10">
    <property type="entry name" value="UDP-galactose 4-epimerase, domain 1"/>
    <property type="match status" value="1"/>
</dbReference>
<dbReference type="UniPathway" id="UPA00124"/>
<comment type="similarity">
    <text evidence="1 2">Belongs to the dTDP-4-dehydrorhamnose reductase family.</text>
</comment>
<comment type="function">
    <text evidence="2">Catalyzes the reduction of dTDP-6-deoxy-L-lyxo-4-hexulose to yield dTDP-L-rhamnose.</text>
</comment>
<dbReference type="EC" id="1.1.1.133" evidence="2"/>
<dbReference type="GO" id="GO:0008831">
    <property type="term" value="F:dTDP-4-dehydrorhamnose reductase activity"/>
    <property type="evidence" value="ECO:0007669"/>
    <property type="project" value="UniProtKB-EC"/>
</dbReference>
<dbReference type="InterPro" id="IPR005913">
    <property type="entry name" value="dTDP_dehydrorham_reduct"/>
</dbReference>
<dbReference type="InterPro" id="IPR036291">
    <property type="entry name" value="NAD(P)-bd_dom_sf"/>
</dbReference>